<dbReference type="PANTHER" id="PTHR38442:SF1">
    <property type="entry name" value="INNER MEMBRANE PROTEIN"/>
    <property type="match status" value="1"/>
</dbReference>
<reference evidence="3 4" key="1">
    <citation type="submission" date="2012-08" db="EMBL/GenBank/DDBJ databases">
        <title>Whole genome shotgun sequence of Kineosphaera limosa NBRC 100340.</title>
        <authorList>
            <person name="Yoshida I."/>
            <person name="Isaki S."/>
            <person name="Hosoyama A."/>
            <person name="Tsuchikane K."/>
            <person name="Katsumata H."/>
            <person name="Ando Y."/>
            <person name="Ohji S."/>
            <person name="Hamada M."/>
            <person name="Tamura T."/>
            <person name="Yamazoe A."/>
            <person name="Yamazaki S."/>
            <person name="Fujita N."/>
        </authorList>
    </citation>
    <scope>NUCLEOTIDE SEQUENCE [LARGE SCALE GENOMIC DNA]</scope>
    <source>
        <strain evidence="3 4">NBRC 100340</strain>
    </source>
</reference>
<dbReference type="Proteomes" id="UP000008366">
    <property type="component" value="Unassembled WGS sequence"/>
</dbReference>
<dbReference type="RefSeq" id="WP_006590862.1">
    <property type="nucleotide sequence ID" value="NZ_BAHD01000004.1"/>
</dbReference>
<keyword evidence="2" id="KW-0472">Membrane</keyword>
<proteinExistence type="predicted"/>
<dbReference type="PANTHER" id="PTHR38442">
    <property type="entry name" value="INNER MEMBRANE PROTEIN-RELATED"/>
    <property type="match status" value="1"/>
</dbReference>
<comment type="caution">
    <text evidence="3">The sequence shown here is derived from an EMBL/GenBank/DDBJ whole genome shotgun (WGS) entry which is preliminary data.</text>
</comment>
<evidence type="ECO:0000313" key="4">
    <source>
        <dbReference type="Proteomes" id="UP000008366"/>
    </source>
</evidence>
<evidence type="ECO:0000256" key="1">
    <source>
        <dbReference type="SAM" id="MobiDB-lite"/>
    </source>
</evidence>
<dbReference type="GO" id="GO:0005886">
    <property type="term" value="C:plasma membrane"/>
    <property type="evidence" value="ECO:0007669"/>
    <property type="project" value="TreeGrafter"/>
</dbReference>
<accession>K6X6B8</accession>
<evidence type="ECO:0000256" key="2">
    <source>
        <dbReference type="SAM" id="Phobius"/>
    </source>
</evidence>
<gene>
    <name evidence="3" type="ORF">KILIM_004_01210</name>
</gene>
<dbReference type="AlphaFoldDB" id="K6X6B8"/>
<feature type="transmembrane region" description="Helical" evidence="2">
    <location>
        <begin position="46"/>
        <end position="64"/>
    </location>
</feature>
<organism evidence="3 4">
    <name type="scientific">Kineosphaera limosa NBRC 100340</name>
    <dbReference type="NCBI Taxonomy" id="1184609"/>
    <lineage>
        <taxon>Bacteria</taxon>
        <taxon>Bacillati</taxon>
        <taxon>Actinomycetota</taxon>
        <taxon>Actinomycetes</taxon>
        <taxon>Micrococcales</taxon>
        <taxon>Dermatophilaceae</taxon>
        <taxon>Kineosphaera</taxon>
    </lineage>
</organism>
<keyword evidence="2" id="KW-0812">Transmembrane</keyword>
<name>K6X6B8_9MICO</name>
<protein>
    <recommendedName>
        <fullName evidence="5">DUF445 domain-containing protein</fullName>
    </recommendedName>
</protein>
<dbReference type="Pfam" id="PF04286">
    <property type="entry name" value="DUF445"/>
    <property type="match status" value="1"/>
</dbReference>
<feature type="region of interest" description="Disordered" evidence="1">
    <location>
        <begin position="1"/>
        <end position="29"/>
    </location>
</feature>
<dbReference type="InterPro" id="IPR007383">
    <property type="entry name" value="DUF445"/>
</dbReference>
<dbReference type="eggNOG" id="COG2733">
    <property type="taxonomic scope" value="Bacteria"/>
</dbReference>
<evidence type="ECO:0000313" key="3">
    <source>
        <dbReference type="EMBL" id="GAB94329.1"/>
    </source>
</evidence>
<dbReference type="STRING" id="1184609.KILIM_004_01210"/>
<keyword evidence="2" id="KW-1133">Transmembrane helix</keyword>
<dbReference type="EMBL" id="BAHD01000004">
    <property type="protein sequence ID" value="GAB94329.1"/>
    <property type="molecule type" value="Genomic_DNA"/>
</dbReference>
<sequence length="440" mass="48265">MSASDTAAPVEGASSPPPDNPPGRGGLADLSEADRQRAAALRRMRLVATSLLVIAAIIFVATLHRDGWLGYVNATAEAAMVGAIADWFAVTALFRHPLGIPIPHTALVPRKKDVFAKSLEDFVVGHFLTGDAARERYLAVGASKRVGQWLSNPATSEKVVAEVARMGGRGLAAVRPQDVQEIVEGSLLPRLMSEPISPLAGQLLEQVARDRVHQRLVDILLAEAHLWLLDNPRTFMAIVAERAPTWAPSWVNNIVTDRVHTEALKWVRDVRENPDHRVRLAVDQLVADLGRDLQEDPATMAKAEAMKEVLLTHPQTGETVLALWEVLRSTLQRSLEDEDGQLRRRLVAESVHFGQRLIDDEELRTRVDERVADVIASVVATYGRELAPVISQVIARWDGKEAAQRIELHVGRDLQFIRINGTIVGGLAGFIIHALSQLAL</sequence>
<evidence type="ECO:0008006" key="5">
    <source>
        <dbReference type="Google" id="ProtNLM"/>
    </source>
</evidence>
<keyword evidence="4" id="KW-1185">Reference proteome</keyword>